<name>A0A396H618_MEDTR</name>
<dbReference type="AlphaFoldDB" id="A0A396H618"/>
<protein>
    <recommendedName>
        <fullName evidence="3">Protein kinase domain-containing protein</fullName>
    </recommendedName>
</protein>
<reference evidence="2" key="1">
    <citation type="journal article" date="2018" name="Nat. Plants">
        <title>Whole-genome landscape of Medicago truncatula symbiotic genes.</title>
        <authorList>
            <person name="Pecrix Y."/>
            <person name="Staton S.E."/>
            <person name="Sallet E."/>
            <person name="Lelandais-Briere C."/>
            <person name="Moreau S."/>
            <person name="Carrere S."/>
            <person name="Blein T."/>
            <person name="Jardinaud M.F."/>
            <person name="Latrasse D."/>
            <person name="Zouine M."/>
            <person name="Zahm M."/>
            <person name="Kreplak J."/>
            <person name="Mayjonade B."/>
            <person name="Satge C."/>
            <person name="Perez M."/>
            <person name="Cauet S."/>
            <person name="Marande W."/>
            <person name="Chantry-Darmon C."/>
            <person name="Lopez-Roques C."/>
            <person name="Bouchez O."/>
            <person name="Berard A."/>
            <person name="Debelle F."/>
            <person name="Munos S."/>
            <person name="Bendahmane A."/>
            <person name="Berges H."/>
            <person name="Niebel A."/>
            <person name="Buitink J."/>
            <person name="Frugier F."/>
            <person name="Benhamed M."/>
            <person name="Crespi M."/>
            <person name="Gouzy J."/>
            <person name="Gamas P."/>
        </authorList>
    </citation>
    <scope>NUCLEOTIDE SEQUENCE [LARGE SCALE GENOMIC DNA]</scope>
    <source>
        <strain evidence="2">cv. Jemalong A17</strain>
    </source>
</reference>
<dbReference type="Gramene" id="rna42882">
    <property type="protein sequence ID" value="RHN48193.1"/>
    <property type="gene ID" value="gene42882"/>
</dbReference>
<dbReference type="InterPro" id="IPR011009">
    <property type="entry name" value="Kinase-like_dom_sf"/>
</dbReference>
<organism evidence="1 2">
    <name type="scientific">Medicago truncatula</name>
    <name type="common">Barrel medic</name>
    <name type="synonym">Medicago tribuloides</name>
    <dbReference type="NCBI Taxonomy" id="3880"/>
    <lineage>
        <taxon>Eukaryota</taxon>
        <taxon>Viridiplantae</taxon>
        <taxon>Streptophyta</taxon>
        <taxon>Embryophyta</taxon>
        <taxon>Tracheophyta</taxon>
        <taxon>Spermatophyta</taxon>
        <taxon>Magnoliopsida</taxon>
        <taxon>eudicotyledons</taxon>
        <taxon>Gunneridae</taxon>
        <taxon>Pentapetalae</taxon>
        <taxon>rosids</taxon>
        <taxon>fabids</taxon>
        <taxon>Fabales</taxon>
        <taxon>Fabaceae</taxon>
        <taxon>Papilionoideae</taxon>
        <taxon>50 kb inversion clade</taxon>
        <taxon>NPAAA clade</taxon>
        <taxon>Hologalegina</taxon>
        <taxon>IRL clade</taxon>
        <taxon>Trifolieae</taxon>
        <taxon>Medicago</taxon>
    </lineage>
</organism>
<dbReference type="SUPFAM" id="SSF56112">
    <property type="entry name" value="Protein kinase-like (PK-like)"/>
    <property type="match status" value="1"/>
</dbReference>
<keyword evidence="1" id="KW-0808">Transferase</keyword>
<sequence>MTLTTCIAFCSGYVPPGYVKKGIYSPKYDVYSFGVLLLQIINGKRTSQYYGPHENMNLLEYAYELWMEGR</sequence>
<dbReference type="EMBL" id="PSQE01000007">
    <property type="protein sequence ID" value="RHN48193.1"/>
    <property type="molecule type" value="Genomic_DNA"/>
</dbReference>
<gene>
    <name evidence="1" type="ORF">MtrunA17_Chr7g0261141</name>
</gene>
<evidence type="ECO:0000313" key="1">
    <source>
        <dbReference type="EMBL" id="RHN48193.1"/>
    </source>
</evidence>
<dbReference type="Gene3D" id="1.10.510.10">
    <property type="entry name" value="Transferase(Phosphotransferase) domain 1"/>
    <property type="match status" value="1"/>
</dbReference>
<evidence type="ECO:0008006" key="3">
    <source>
        <dbReference type="Google" id="ProtNLM"/>
    </source>
</evidence>
<dbReference type="PANTHER" id="PTHR27006:SF619">
    <property type="entry name" value="CYSTEINE-RICH RECEPTOR-LIKE PROTEIN KINASE 15"/>
    <property type="match status" value="1"/>
</dbReference>
<comment type="caution">
    <text evidence="1">The sequence shown here is derived from an EMBL/GenBank/DDBJ whole genome shotgun (WGS) entry which is preliminary data.</text>
</comment>
<accession>A0A396H618</accession>
<dbReference type="PANTHER" id="PTHR27006">
    <property type="entry name" value="PROMASTIGOTE SURFACE ANTIGEN PROTEIN PSA"/>
    <property type="match status" value="1"/>
</dbReference>
<evidence type="ECO:0000313" key="2">
    <source>
        <dbReference type="Proteomes" id="UP000265566"/>
    </source>
</evidence>
<dbReference type="Proteomes" id="UP000265566">
    <property type="component" value="Chromosome 7"/>
</dbReference>
<proteinExistence type="predicted"/>
<dbReference type="GO" id="GO:0016740">
    <property type="term" value="F:transferase activity"/>
    <property type="evidence" value="ECO:0007669"/>
    <property type="project" value="UniProtKB-KW"/>
</dbReference>